<dbReference type="AlphaFoldDB" id="A0A6A5YLN2"/>
<dbReference type="EMBL" id="ML977355">
    <property type="protein sequence ID" value="KAF2107237.1"/>
    <property type="molecule type" value="Genomic_DNA"/>
</dbReference>
<dbReference type="Proteomes" id="UP000799770">
    <property type="component" value="Unassembled WGS sequence"/>
</dbReference>
<evidence type="ECO:0000256" key="2">
    <source>
        <dbReference type="SAM" id="SignalP"/>
    </source>
</evidence>
<keyword evidence="4" id="KW-1185">Reference proteome</keyword>
<keyword evidence="1" id="KW-0812">Transmembrane</keyword>
<protein>
    <recommendedName>
        <fullName evidence="5">Mid2 domain-containing protein</fullName>
    </recommendedName>
</protein>
<name>A0A6A5YLN2_9PLEO</name>
<organism evidence="3 4">
    <name type="scientific">Lophiotrema nucula</name>
    <dbReference type="NCBI Taxonomy" id="690887"/>
    <lineage>
        <taxon>Eukaryota</taxon>
        <taxon>Fungi</taxon>
        <taxon>Dikarya</taxon>
        <taxon>Ascomycota</taxon>
        <taxon>Pezizomycotina</taxon>
        <taxon>Dothideomycetes</taxon>
        <taxon>Pleosporomycetidae</taxon>
        <taxon>Pleosporales</taxon>
        <taxon>Lophiotremataceae</taxon>
        <taxon>Lophiotrema</taxon>
    </lineage>
</organism>
<keyword evidence="1" id="KW-0472">Membrane</keyword>
<feature type="chain" id="PRO_5025661073" description="Mid2 domain-containing protein" evidence="2">
    <location>
        <begin position="28"/>
        <end position="364"/>
    </location>
</feature>
<evidence type="ECO:0000256" key="1">
    <source>
        <dbReference type="SAM" id="Phobius"/>
    </source>
</evidence>
<proteinExistence type="predicted"/>
<gene>
    <name evidence="3" type="ORF">BDV96DRAFT_606583</name>
</gene>
<keyword evidence="2" id="KW-0732">Signal</keyword>
<evidence type="ECO:0000313" key="3">
    <source>
        <dbReference type="EMBL" id="KAF2107237.1"/>
    </source>
</evidence>
<evidence type="ECO:0008006" key="5">
    <source>
        <dbReference type="Google" id="ProtNLM"/>
    </source>
</evidence>
<accession>A0A6A5YLN2</accession>
<keyword evidence="1" id="KW-1133">Transmembrane helix</keyword>
<sequence>MAPSMSGACALTGRVLLFFRFFDLTVAAVLLGANVPDNESPTVTSGIYGIANESLIEGSYIDPLEVDYIPRRIVQKARNPQWHVEGRNKRQDCSTGPNSCFGTFLDQTCACGEQCCTNDLQGWCCGTSMACDTESTRCIDMPITITANATTTAVVIKGFISFISSSGTTTETVNLTVVYNSTLFDISTNTMTDTLTVGGGANQARSVAVLLATPIAKLSLSPESIKESNSPPVSSSSTASGGLSTGAKAGIGVGAGLGASLIAAVVAFFVLKLRKKQKSETVAGPVKKVADERVHAHEMPNELPERPPVELEEGACLDDSDCVFAGFSQAISESETSCTSAYDQVIVGRIKTWDAEGETNEWLT</sequence>
<feature type="transmembrane region" description="Helical" evidence="1">
    <location>
        <begin position="249"/>
        <end position="271"/>
    </location>
</feature>
<evidence type="ECO:0000313" key="4">
    <source>
        <dbReference type="Proteomes" id="UP000799770"/>
    </source>
</evidence>
<reference evidence="3" key="1">
    <citation type="journal article" date="2020" name="Stud. Mycol.">
        <title>101 Dothideomycetes genomes: a test case for predicting lifestyles and emergence of pathogens.</title>
        <authorList>
            <person name="Haridas S."/>
            <person name="Albert R."/>
            <person name="Binder M."/>
            <person name="Bloem J."/>
            <person name="Labutti K."/>
            <person name="Salamov A."/>
            <person name="Andreopoulos B."/>
            <person name="Baker S."/>
            <person name="Barry K."/>
            <person name="Bills G."/>
            <person name="Bluhm B."/>
            <person name="Cannon C."/>
            <person name="Castanera R."/>
            <person name="Culley D."/>
            <person name="Daum C."/>
            <person name="Ezra D."/>
            <person name="Gonzalez J."/>
            <person name="Henrissat B."/>
            <person name="Kuo A."/>
            <person name="Liang C."/>
            <person name="Lipzen A."/>
            <person name="Lutzoni F."/>
            <person name="Magnuson J."/>
            <person name="Mondo S."/>
            <person name="Nolan M."/>
            <person name="Ohm R."/>
            <person name="Pangilinan J."/>
            <person name="Park H.-J."/>
            <person name="Ramirez L."/>
            <person name="Alfaro M."/>
            <person name="Sun H."/>
            <person name="Tritt A."/>
            <person name="Yoshinaga Y."/>
            <person name="Zwiers L.-H."/>
            <person name="Turgeon B."/>
            <person name="Goodwin S."/>
            <person name="Spatafora J."/>
            <person name="Crous P."/>
            <person name="Grigoriev I."/>
        </authorList>
    </citation>
    <scope>NUCLEOTIDE SEQUENCE</scope>
    <source>
        <strain evidence="3">CBS 627.86</strain>
    </source>
</reference>
<feature type="signal peptide" evidence="2">
    <location>
        <begin position="1"/>
        <end position="27"/>
    </location>
</feature>